<dbReference type="VEuPathDB" id="FungiDB:VP01_901g3"/>
<dbReference type="AlphaFoldDB" id="A0A0L6U7S8"/>
<organism evidence="1 2">
    <name type="scientific">Puccinia sorghi</name>
    <dbReference type="NCBI Taxonomy" id="27349"/>
    <lineage>
        <taxon>Eukaryota</taxon>
        <taxon>Fungi</taxon>
        <taxon>Dikarya</taxon>
        <taxon>Basidiomycota</taxon>
        <taxon>Pucciniomycotina</taxon>
        <taxon>Pucciniomycetes</taxon>
        <taxon>Pucciniales</taxon>
        <taxon>Pucciniaceae</taxon>
        <taxon>Puccinia</taxon>
    </lineage>
</organism>
<reference evidence="1 2" key="1">
    <citation type="submission" date="2015-08" db="EMBL/GenBank/DDBJ databases">
        <title>Next Generation Sequencing and Analysis of the Genome of Puccinia sorghi L Schw, the Causal Agent of Maize Common Rust.</title>
        <authorList>
            <person name="Rochi L."/>
            <person name="Burguener G."/>
            <person name="Darino M."/>
            <person name="Turjanski A."/>
            <person name="Kreff E."/>
            <person name="Dieguez M.J."/>
            <person name="Sacco F."/>
        </authorList>
    </citation>
    <scope>NUCLEOTIDE SEQUENCE [LARGE SCALE GENOMIC DNA]</scope>
    <source>
        <strain evidence="1 2">RO10H11247</strain>
    </source>
</reference>
<protein>
    <submittedName>
        <fullName evidence="1">Uncharacterized protein</fullName>
    </submittedName>
</protein>
<gene>
    <name evidence="1" type="ORF">VP01_901g3</name>
</gene>
<comment type="caution">
    <text evidence="1">The sequence shown here is derived from an EMBL/GenBank/DDBJ whole genome shotgun (WGS) entry which is preliminary data.</text>
</comment>
<accession>A0A0L6U7S8</accession>
<dbReference type="EMBL" id="LAVV01014627">
    <property type="protein sequence ID" value="KNZ44571.1"/>
    <property type="molecule type" value="Genomic_DNA"/>
</dbReference>
<evidence type="ECO:0000313" key="2">
    <source>
        <dbReference type="Proteomes" id="UP000037035"/>
    </source>
</evidence>
<keyword evidence="2" id="KW-1185">Reference proteome</keyword>
<dbReference type="Proteomes" id="UP000037035">
    <property type="component" value="Unassembled WGS sequence"/>
</dbReference>
<name>A0A0L6U7S8_9BASI</name>
<proteinExistence type="predicted"/>
<evidence type="ECO:0000313" key="1">
    <source>
        <dbReference type="EMBL" id="KNZ44571.1"/>
    </source>
</evidence>
<sequence>MLLCKANVNNTGWIIQDCLEKEDHELFWLPRVKGWLKCDLVNINNEDLYCKWIDAAVKAKKSESGMRLTLQMTNLTDTAKLSHQDDLLDKRVAYQEALKESKLLRRKYGEERNGEVEEAELDPNEWNNCNFHM</sequence>